<proteinExistence type="predicted"/>
<comment type="caution">
    <text evidence="1">The sequence shown here is derived from an EMBL/GenBank/DDBJ whole genome shotgun (WGS) entry which is preliminary data.</text>
</comment>
<dbReference type="AlphaFoldDB" id="X1BXM3"/>
<gene>
    <name evidence="1" type="ORF">S01H4_49482</name>
</gene>
<sequence>EPLMSGQKYRATESMVISNGKLSITVMGEQMRGTMESTREKITEYELVSATERNVVITNDTEENTRVVMGQPQKESETNVLEGKPLNGKLEDGKWTFALVDGEPTDEESVELEEMSNPDDNALYPRKPVKIGDTFKISSKQMKTFLADAITRDPSGSGEGKVEEIVEHVGQQCARISMKLDARGIIEEDGQEMQITIKVEGEVLRSLEIFEDLMVDLTGTISFGGELETLGQPMSMSVVADLHFGIDSEVLDNN</sequence>
<accession>X1BXM3</accession>
<name>X1BXM3_9ZZZZ</name>
<reference evidence="1" key="1">
    <citation type="journal article" date="2014" name="Front. Microbiol.">
        <title>High frequency of phylogenetically diverse reductive dehalogenase-homologous genes in deep subseafloor sedimentary metagenomes.</title>
        <authorList>
            <person name="Kawai M."/>
            <person name="Futagami T."/>
            <person name="Toyoda A."/>
            <person name="Takaki Y."/>
            <person name="Nishi S."/>
            <person name="Hori S."/>
            <person name="Arai W."/>
            <person name="Tsubouchi T."/>
            <person name="Morono Y."/>
            <person name="Uchiyama I."/>
            <person name="Ito T."/>
            <person name="Fujiyama A."/>
            <person name="Inagaki F."/>
            <person name="Takami H."/>
        </authorList>
    </citation>
    <scope>NUCLEOTIDE SEQUENCE</scope>
    <source>
        <strain evidence="1">Expedition CK06-06</strain>
    </source>
</reference>
<protein>
    <submittedName>
        <fullName evidence="1">Uncharacterized protein</fullName>
    </submittedName>
</protein>
<feature type="non-terminal residue" evidence="1">
    <location>
        <position position="1"/>
    </location>
</feature>
<organism evidence="1">
    <name type="scientific">marine sediment metagenome</name>
    <dbReference type="NCBI Taxonomy" id="412755"/>
    <lineage>
        <taxon>unclassified sequences</taxon>
        <taxon>metagenomes</taxon>
        <taxon>ecological metagenomes</taxon>
    </lineage>
</organism>
<dbReference type="EMBL" id="BART01027989">
    <property type="protein sequence ID" value="GAG99780.1"/>
    <property type="molecule type" value="Genomic_DNA"/>
</dbReference>
<evidence type="ECO:0000313" key="1">
    <source>
        <dbReference type="EMBL" id="GAG99780.1"/>
    </source>
</evidence>